<protein>
    <recommendedName>
        <fullName evidence="1">Reverse transcriptase Ty1/copia-type domain-containing protein</fullName>
    </recommendedName>
</protein>
<accession>A0A151TAJ0</accession>
<gene>
    <name evidence="2" type="ORF">KK1_018666</name>
</gene>
<organism evidence="2 3">
    <name type="scientific">Cajanus cajan</name>
    <name type="common">Pigeon pea</name>
    <name type="synonym">Cajanus indicus</name>
    <dbReference type="NCBI Taxonomy" id="3821"/>
    <lineage>
        <taxon>Eukaryota</taxon>
        <taxon>Viridiplantae</taxon>
        <taxon>Streptophyta</taxon>
        <taxon>Embryophyta</taxon>
        <taxon>Tracheophyta</taxon>
        <taxon>Spermatophyta</taxon>
        <taxon>Magnoliopsida</taxon>
        <taxon>eudicotyledons</taxon>
        <taxon>Gunneridae</taxon>
        <taxon>Pentapetalae</taxon>
        <taxon>rosids</taxon>
        <taxon>fabids</taxon>
        <taxon>Fabales</taxon>
        <taxon>Fabaceae</taxon>
        <taxon>Papilionoideae</taxon>
        <taxon>50 kb inversion clade</taxon>
        <taxon>NPAAA clade</taxon>
        <taxon>indigoferoid/millettioid clade</taxon>
        <taxon>Phaseoleae</taxon>
        <taxon>Cajanus</taxon>
    </lineage>
</organism>
<proteinExistence type="predicted"/>
<dbReference type="InterPro" id="IPR013103">
    <property type="entry name" value="RVT_2"/>
</dbReference>
<feature type="domain" description="Reverse transcriptase Ty1/copia-type" evidence="1">
    <location>
        <begin position="3"/>
        <end position="52"/>
    </location>
</feature>
<dbReference type="Pfam" id="PF07727">
    <property type="entry name" value="RVT_2"/>
    <property type="match status" value="1"/>
</dbReference>
<dbReference type="EMBL" id="CM003609">
    <property type="protein sequence ID" value="KYP64078.1"/>
    <property type="molecule type" value="Genomic_DNA"/>
</dbReference>
<evidence type="ECO:0000313" key="2">
    <source>
        <dbReference type="EMBL" id="KYP64078.1"/>
    </source>
</evidence>
<dbReference type="AlphaFoldDB" id="A0A151TAJ0"/>
<sequence length="59" mass="6937">MFQAFEMSDLGLMTFFLGMEVQQDQDGIFICQKKYAREILKKFLMDDCKSTTKLHSVHI</sequence>
<evidence type="ECO:0000259" key="1">
    <source>
        <dbReference type="Pfam" id="PF07727"/>
    </source>
</evidence>
<dbReference type="Proteomes" id="UP000075243">
    <property type="component" value="Chromosome 7"/>
</dbReference>
<evidence type="ECO:0000313" key="3">
    <source>
        <dbReference type="Proteomes" id="UP000075243"/>
    </source>
</evidence>
<reference evidence="2 3" key="1">
    <citation type="journal article" date="2012" name="Nat. Biotechnol.">
        <title>Draft genome sequence of pigeonpea (Cajanus cajan), an orphan legume crop of resource-poor farmers.</title>
        <authorList>
            <person name="Varshney R.K."/>
            <person name="Chen W."/>
            <person name="Li Y."/>
            <person name="Bharti A.K."/>
            <person name="Saxena R.K."/>
            <person name="Schlueter J.A."/>
            <person name="Donoghue M.T."/>
            <person name="Azam S."/>
            <person name="Fan G."/>
            <person name="Whaley A.M."/>
            <person name="Farmer A.D."/>
            <person name="Sheridan J."/>
            <person name="Iwata A."/>
            <person name="Tuteja R."/>
            <person name="Penmetsa R.V."/>
            <person name="Wu W."/>
            <person name="Upadhyaya H.D."/>
            <person name="Yang S.P."/>
            <person name="Shah T."/>
            <person name="Saxena K.B."/>
            <person name="Michael T."/>
            <person name="McCombie W.R."/>
            <person name="Yang B."/>
            <person name="Zhang G."/>
            <person name="Yang H."/>
            <person name="Wang J."/>
            <person name="Spillane C."/>
            <person name="Cook D.R."/>
            <person name="May G.D."/>
            <person name="Xu X."/>
            <person name="Jackson S.A."/>
        </authorList>
    </citation>
    <scope>NUCLEOTIDE SEQUENCE [LARGE SCALE GENOMIC DNA]</scope>
    <source>
        <strain evidence="3">cv. Asha</strain>
    </source>
</reference>
<keyword evidence="3" id="KW-1185">Reference proteome</keyword>
<dbReference type="OMA" id="QDGIFIC"/>
<name>A0A151TAJ0_CAJCA</name>
<dbReference type="Gramene" id="C.cajan_18134.t">
    <property type="protein sequence ID" value="C.cajan_18134.t.cds1"/>
    <property type="gene ID" value="C.cajan_18134"/>
</dbReference>